<dbReference type="Proteomes" id="UP000242999">
    <property type="component" value="Unassembled WGS sequence"/>
</dbReference>
<dbReference type="AlphaFoldDB" id="A0A1H6TE60"/>
<gene>
    <name evidence="2" type="ORF">SAMN05421831_11034</name>
</gene>
<organism evidence="2 3">
    <name type="scientific">Allopseudospirillum japonicum</name>
    <dbReference type="NCBI Taxonomy" id="64971"/>
    <lineage>
        <taxon>Bacteria</taxon>
        <taxon>Pseudomonadati</taxon>
        <taxon>Pseudomonadota</taxon>
        <taxon>Gammaproteobacteria</taxon>
        <taxon>Oceanospirillales</taxon>
        <taxon>Oceanospirillaceae</taxon>
        <taxon>Allopseudospirillum</taxon>
    </lineage>
</organism>
<sequence length="150" mass="16282">MSEFAAVGRQHTNTSTNSPSQTASALLGDLGLSKQIKRDRATGVDTTSAVEQIEGAALQALPPEEQQSLVEKAVEDINQYLDLSKRQLLFSVDTDVSQVVVKVMDQESEEVIRQIPSELALALAKVLRDDSQEAPTTSEEPKGRLFEAEA</sequence>
<keyword evidence="3" id="KW-1185">Reference proteome</keyword>
<evidence type="ECO:0000256" key="1">
    <source>
        <dbReference type="SAM" id="MobiDB-lite"/>
    </source>
</evidence>
<dbReference type="PANTHER" id="PTHR37166">
    <property type="entry name" value="PROTEIN FLAG"/>
    <property type="match status" value="1"/>
</dbReference>
<dbReference type="InterPro" id="IPR035924">
    <property type="entry name" value="FlaG-like_sf"/>
</dbReference>
<evidence type="ECO:0000313" key="3">
    <source>
        <dbReference type="Proteomes" id="UP000242999"/>
    </source>
</evidence>
<proteinExistence type="predicted"/>
<feature type="region of interest" description="Disordered" evidence="1">
    <location>
        <begin position="1"/>
        <end position="24"/>
    </location>
</feature>
<dbReference type="Pfam" id="PF03646">
    <property type="entry name" value="FlaG"/>
    <property type="match status" value="1"/>
</dbReference>
<dbReference type="InterPro" id="IPR005186">
    <property type="entry name" value="FlaG"/>
</dbReference>
<dbReference type="SUPFAM" id="SSF160214">
    <property type="entry name" value="FlaG-like"/>
    <property type="match status" value="1"/>
</dbReference>
<feature type="compositionally biased region" description="Polar residues" evidence="1">
    <location>
        <begin position="10"/>
        <end position="24"/>
    </location>
</feature>
<dbReference type="EMBL" id="FNYH01000010">
    <property type="protein sequence ID" value="SEI78338.1"/>
    <property type="molecule type" value="Genomic_DNA"/>
</dbReference>
<keyword evidence="2" id="KW-0282">Flagellum</keyword>
<name>A0A1H6TE60_9GAMM</name>
<feature type="compositionally biased region" description="Basic and acidic residues" evidence="1">
    <location>
        <begin position="139"/>
        <end position="150"/>
    </location>
</feature>
<evidence type="ECO:0000313" key="2">
    <source>
        <dbReference type="EMBL" id="SEI78338.1"/>
    </source>
</evidence>
<dbReference type="Gene3D" id="3.30.160.170">
    <property type="entry name" value="FlaG-like"/>
    <property type="match status" value="1"/>
</dbReference>
<keyword evidence="2" id="KW-0966">Cell projection</keyword>
<dbReference type="PANTHER" id="PTHR37166:SF1">
    <property type="entry name" value="PROTEIN FLAG"/>
    <property type="match status" value="1"/>
</dbReference>
<reference evidence="3" key="1">
    <citation type="submission" date="2016-10" db="EMBL/GenBank/DDBJ databases">
        <authorList>
            <person name="Varghese N."/>
            <person name="Submissions S."/>
        </authorList>
    </citation>
    <scope>NUCLEOTIDE SEQUENCE [LARGE SCALE GENOMIC DNA]</scope>
    <source>
        <strain evidence="3">DSM 7165</strain>
    </source>
</reference>
<keyword evidence="2" id="KW-0969">Cilium</keyword>
<protein>
    <submittedName>
        <fullName evidence="2">Flagellar protein FlaG</fullName>
    </submittedName>
</protein>
<accession>A0A1H6TE60</accession>
<dbReference type="RefSeq" id="WP_177166869.1">
    <property type="nucleotide sequence ID" value="NZ_FNYH01000010.1"/>
</dbReference>
<feature type="region of interest" description="Disordered" evidence="1">
    <location>
        <begin position="128"/>
        <end position="150"/>
    </location>
</feature>
<dbReference type="STRING" id="64971.SAMN05421831_11034"/>